<dbReference type="EMBL" id="JACHEO010000051">
    <property type="protein sequence ID" value="MBB5349778.1"/>
    <property type="molecule type" value="Genomic_DNA"/>
</dbReference>
<protein>
    <submittedName>
        <fullName evidence="2">Uncharacterized protein</fullName>
    </submittedName>
</protein>
<evidence type="ECO:0000256" key="1">
    <source>
        <dbReference type="SAM" id="MobiDB-lite"/>
    </source>
</evidence>
<proteinExistence type="predicted"/>
<dbReference type="AlphaFoldDB" id="A0A840V4Q8"/>
<keyword evidence="3" id="KW-1185">Reference proteome</keyword>
<dbReference type="RefSeq" id="WP_183352663.1">
    <property type="nucleotide sequence ID" value="NZ_JACHEO010000051.1"/>
</dbReference>
<organism evidence="2 3">
    <name type="scientific">Desulfoprunum benzoelyticum</name>
    <dbReference type="NCBI Taxonomy" id="1506996"/>
    <lineage>
        <taxon>Bacteria</taxon>
        <taxon>Pseudomonadati</taxon>
        <taxon>Thermodesulfobacteriota</taxon>
        <taxon>Desulfobulbia</taxon>
        <taxon>Desulfobulbales</taxon>
        <taxon>Desulfobulbaceae</taxon>
        <taxon>Desulfoprunum</taxon>
    </lineage>
</organism>
<sequence>MPIHQVDKLTNLLIFSFSEPSQDCTLTAQKKIPLSVSGKVVIQLNAKGGIVLLSVEDDGKVTGSHPNHRHHLQQPGNSPYPGTEIPTGDRNI</sequence>
<comment type="caution">
    <text evidence="2">The sequence shown here is derived from an EMBL/GenBank/DDBJ whole genome shotgun (WGS) entry which is preliminary data.</text>
</comment>
<dbReference type="Proteomes" id="UP000539642">
    <property type="component" value="Unassembled WGS sequence"/>
</dbReference>
<reference evidence="2 3" key="1">
    <citation type="submission" date="2020-08" db="EMBL/GenBank/DDBJ databases">
        <title>Genomic Encyclopedia of Type Strains, Phase IV (KMG-IV): sequencing the most valuable type-strain genomes for metagenomic binning, comparative biology and taxonomic classification.</title>
        <authorList>
            <person name="Goeker M."/>
        </authorList>
    </citation>
    <scope>NUCLEOTIDE SEQUENCE [LARGE SCALE GENOMIC DNA]</scope>
    <source>
        <strain evidence="2 3">DSM 28570</strain>
    </source>
</reference>
<evidence type="ECO:0000313" key="2">
    <source>
        <dbReference type="EMBL" id="MBB5349778.1"/>
    </source>
</evidence>
<accession>A0A840V4Q8</accession>
<gene>
    <name evidence="2" type="ORF">HNQ81_003541</name>
</gene>
<feature type="region of interest" description="Disordered" evidence="1">
    <location>
        <begin position="58"/>
        <end position="92"/>
    </location>
</feature>
<name>A0A840V4Q8_9BACT</name>
<evidence type="ECO:0000313" key="3">
    <source>
        <dbReference type="Proteomes" id="UP000539642"/>
    </source>
</evidence>